<keyword evidence="7 8" id="KW-0472">Membrane</keyword>
<evidence type="ECO:0000256" key="2">
    <source>
        <dbReference type="ARBA" id="ARBA00007935"/>
    </source>
</evidence>
<feature type="transmembrane region" description="Helical" evidence="8">
    <location>
        <begin position="260"/>
        <end position="279"/>
    </location>
</feature>
<feature type="transmembrane region" description="Helical" evidence="8">
    <location>
        <begin position="633"/>
        <end position="650"/>
    </location>
</feature>
<comment type="subcellular location">
    <subcellularLocation>
        <location evidence="1">Cell membrane</location>
        <topology evidence="1">Multi-pass membrane protein</topology>
    </subcellularLocation>
</comment>
<keyword evidence="5 8" id="KW-0812">Transmembrane</keyword>
<feature type="transmembrane region" description="Helical" evidence="8">
    <location>
        <begin position="417"/>
        <end position="436"/>
    </location>
</feature>
<feature type="transmembrane region" description="Helical" evidence="8">
    <location>
        <begin position="172"/>
        <end position="194"/>
    </location>
</feature>
<dbReference type="SUPFAM" id="SSF81345">
    <property type="entry name" value="ABC transporter involved in vitamin B12 uptake, BtuC"/>
    <property type="match status" value="2"/>
</dbReference>
<gene>
    <name evidence="9" type="ORF">SAMN04488072_1272</name>
</gene>
<feature type="transmembrane region" description="Helical" evidence="8">
    <location>
        <begin position="385"/>
        <end position="405"/>
    </location>
</feature>
<keyword evidence="10" id="KW-1185">Reference proteome</keyword>
<dbReference type="GO" id="GO:0005886">
    <property type="term" value="C:plasma membrane"/>
    <property type="evidence" value="ECO:0007669"/>
    <property type="project" value="UniProtKB-SubCell"/>
</dbReference>
<reference evidence="9 10" key="1">
    <citation type="submission" date="2016-10" db="EMBL/GenBank/DDBJ databases">
        <authorList>
            <person name="de Groot N.N."/>
        </authorList>
    </citation>
    <scope>NUCLEOTIDE SEQUENCE [LARGE SCALE GENOMIC DNA]</scope>
    <source>
        <strain evidence="9 10">CGMCC 1.3702</strain>
    </source>
</reference>
<evidence type="ECO:0000256" key="7">
    <source>
        <dbReference type="ARBA" id="ARBA00023136"/>
    </source>
</evidence>
<evidence type="ECO:0000256" key="3">
    <source>
        <dbReference type="ARBA" id="ARBA00022448"/>
    </source>
</evidence>
<sequence>MCILTLIHINQGNVSISVGTVIDAILSPENNLEHHTVRILRMPRAMMGIMAGGALAVAGVVLQTVTKNPLSSASTLGIHSGTYFAVVFSTVFFPAALIGNGIIAAFVGGILTFLIVFVLSGGNRTSPVRMVLAGMIVTFLFSSLTSVLQIFYENETAGLFLWGSGTLVQNDWSGVRFSLPVVAFGLIVILVMSFRMDTLTLGDDVATALGQNVHLVKFVSITAAVLLTSVTVSVVGPIGFVGLVAPHIIKLIGYRRHLPLIIASFIWGGNVLLFADVLARVIDPSFSELPVGAVTALIGAPWLIYLVLRMKRFKYGDENTSVIAGKSSASLSIKVVIPVLFIIILLTMFISLASGNYGFEPVLFWHALFGQSDDFMLGLVMDLRLPRALVALISGMVLAVSGLVFQGVLRNPLADPSVIGITSGAGVGALLTMYVFGVAAVWIPFGAMIGSILFFVFVMLMATRAQFQPTILALLGIAVSAFGQAIIQILVVQADMNVASALTWLSGTTYARGWSELLNYLIWPVVILLPLLMVRIRDLDTLSLGDDTAKGLGLKVMPVRFQLALLATLLAAFSVAAVGTIGFIGLIAPHLSRLLVGPSNQRLLPVTMLVGGALLVMADMLSRTLLAPNEIPSGILVAIIGAPYFLWLMRRRA</sequence>
<dbReference type="PANTHER" id="PTHR30472:SF37">
    <property type="entry name" value="FE(3+) DICITRATE TRANSPORT SYSTEM PERMEASE PROTEIN FECD-RELATED"/>
    <property type="match status" value="1"/>
</dbReference>
<dbReference type="PANTHER" id="PTHR30472">
    <property type="entry name" value="FERRIC ENTEROBACTIN TRANSPORT SYSTEM PERMEASE PROTEIN"/>
    <property type="match status" value="1"/>
</dbReference>
<keyword evidence="3" id="KW-0813">Transport</keyword>
<dbReference type="GO" id="GO:0033214">
    <property type="term" value="P:siderophore-iron import into cell"/>
    <property type="evidence" value="ECO:0007669"/>
    <property type="project" value="TreeGrafter"/>
</dbReference>
<feature type="transmembrane region" description="Helical" evidence="8">
    <location>
        <begin position="45"/>
        <end position="66"/>
    </location>
</feature>
<feature type="transmembrane region" description="Helical" evidence="8">
    <location>
        <begin position="131"/>
        <end position="152"/>
    </location>
</feature>
<dbReference type="Proteomes" id="UP000198642">
    <property type="component" value="Unassembled WGS sequence"/>
</dbReference>
<dbReference type="InterPro" id="IPR037294">
    <property type="entry name" value="ABC_BtuC-like"/>
</dbReference>
<accession>A0A1I1AN96</accession>
<dbReference type="GO" id="GO:0022857">
    <property type="term" value="F:transmembrane transporter activity"/>
    <property type="evidence" value="ECO:0007669"/>
    <property type="project" value="InterPro"/>
</dbReference>
<name>A0A1I1AN96_9BACI</name>
<dbReference type="Pfam" id="PF01032">
    <property type="entry name" value="FecCD"/>
    <property type="match status" value="2"/>
</dbReference>
<evidence type="ECO:0000256" key="8">
    <source>
        <dbReference type="SAM" id="Phobius"/>
    </source>
</evidence>
<proteinExistence type="inferred from homology"/>
<feature type="transmembrane region" description="Helical" evidence="8">
    <location>
        <begin position="472"/>
        <end position="494"/>
    </location>
</feature>
<evidence type="ECO:0000256" key="5">
    <source>
        <dbReference type="ARBA" id="ARBA00022692"/>
    </source>
</evidence>
<evidence type="ECO:0000256" key="6">
    <source>
        <dbReference type="ARBA" id="ARBA00022989"/>
    </source>
</evidence>
<feature type="transmembrane region" description="Helical" evidence="8">
    <location>
        <begin position="335"/>
        <end position="359"/>
    </location>
</feature>
<feature type="transmembrane region" description="Helical" evidence="8">
    <location>
        <begin position="86"/>
        <end position="119"/>
    </location>
</feature>
<feature type="transmembrane region" description="Helical" evidence="8">
    <location>
        <begin position="563"/>
        <end position="591"/>
    </location>
</feature>
<evidence type="ECO:0000256" key="4">
    <source>
        <dbReference type="ARBA" id="ARBA00022475"/>
    </source>
</evidence>
<feature type="transmembrane region" description="Helical" evidence="8">
    <location>
        <begin position="514"/>
        <end position="534"/>
    </location>
</feature>
<dbReference type="FunFam" id="1.10.3470.10:FF:000001">
    <property type="entry name" value="Vitamin B12 ABC transporter permease BtuC"/>
    <property type="match status" value="1"/>
</dbReference>
<comment type="similarity">
    <text evidence="2">Belongs to the binding-protein-dependent transport system permease family. FecCD subfamily.</text>
</comment>
<feature type="transmembrane region" description="Helical" evidence="8">
    <location>
        <begin position="291"/>
        <end position="308"/>
    </location>
</feature>
<keyword evidence="6 8" id="KW-1133">Transmembrane helix</keyword>
<feature type="transmembrane region" description="Helical" evidence="8">
    <location>
        <begin position="442"/>
        <end position="460"/>
    </location>
</feature>
<evidence type="ECO:0000313" key="10">
    <source>
        <dbReference type="Proteomes" id="UP000198642"/>
    </source>
</evidence>
<evidence type="ECO:0000256" key="1">
    <source>
        <dbReference type="ARBA" id="ARBA00004651"/>
    </source>
</evidence>
<organism evidence="9 10">
    <name type="scientific">Lentibacillus halodurans</name>
    <dbReference type="NCBI Taxonomy" id="237679"/>
    <lineage>
        <taxon>Bacteria</taxon>
        <taxon>Bacillati</taxon>
        <taxon>Bacillota</taxon>
        <taxon>Bacilli</taxon>
        <taxon>Bacillales</taxon>
        <taxon>Bacillaceae</taxon>
        <taxon>Lentibacillus</taxon>
    </lineage>
</organism>
<dbReference type="CDD" id="cd06550">
    <property type="entry name" value="TM_ABC_iron-siderophores_like"/>
    <property type="match status" value="2"/>
</dbReference>
<keyword evidence="4" id="KW-1003">Cell membrane</keyword>
<dbReference type="Gene3D" id="1.10.3470.10">
    <property type="entry name" value="ABC transporter involved in vitamin B12 uptake, BtuC"/>
    <property type="match status" value="2"/>
</dbReference>
<protein>
    <submittedName>
        <fullName evidence="9">Iron complex transport system permease protein</fullName>
    </submittedName>
</protein>
<dbReference type="STRING" id="237679.SAMN04488072_1272"/>
<dbReference type="AlphaFoldDB" id="A0A1I1AN96"/>
<dbReference type="InterPro" id="IPR000522">
    <property type="entry name" value="ABC_transptr_permease_BtuC"/>
</dbReference>
<evidence type="ECO:0000313" key="9">
    <source>
        <dbReference type="EMBL" id="SFB39529.1"/>
    </source>
</evidence>
<dbReference type="EMBL" id="FOJW01000027">
    <property type="protein sequence ID" value="SFB39529.1"/>
    <property type="molecule type" value="Genomic_DNA"/>
</dbReference>